<name>A0A0G1XSV7_9BACT</name>
<dbReference type="PATRIC" id="fig|1618650.3.peg.761"/>
<evidence type="ECO:0000256" key="1">
    <source>
        <dbReference type="ARBA" id="ARBA00022679"/>
    </source>
</evidence>
<dbReference type="GO" id="GO:0005524">
    <property type="term" value="F:ATP binding"/>
    <property type="evidence" value="ECO:0007669"/>
    <property type="project" value="InterPro"/>
</dbReference>
<dbReference type="PANTHER" id="PTHR23359">
    <property type="entry name" value="NUCLEOTIDE KINASE"/>
    <property type="match status" value="1"/>
</dbReference>
<dbReference type="Gene3D" id="3.40.50.300">
    <property type="entry name" value="P-loop containing nucleotide triphosphate hydrolases"/>
    <property type="match status" value="1"/>
</dbReference>
<evidence type="ECO:0000313" key="6">
    <source>
        <dbReference type="Proteomes" id="UP000034290"/>
    </source>
</evidence>
<dbReference type="AlphaFoldDB" id="A0A0G1XSV7"/>
<dbReference type="Pfam" id="PF00406">
    <property type="entry name" value="ADK"/>
    <property type="match status" value="1"/>
</dbReference>
<accession>A0A0G1XSV7</accession>
<keyword evidence="3" id="KW-0547">Nucleotide-binding</keyword>
<proteinExistence type="predicted"/>
<comment type="caution">
    <text evidence="5">The sequence shown here is derived from an EMBL/GenBank/DDBJ whole genome shotgun (WGS) entry which is preliminary data.</text>
</comment>
<evidence type="ECO:0000256" key="3">
    <source>
        <dbReference type="ARBA" id="ARBA00022741"/>
    </source>
</evidence>
<gene>
    <name evidence="5" type="ORF">UY81_C0081G0008</name>
</gene>
<evidence type="ECO:0000256" key="2">
    <source>
        <dbReference type="ARBA" id="ARBA00022727"/>
    </source>
</evidence>
<dbReference type="InterPro" id="IPR027417">
    <property type="entry name" value="P-loop_NTPase"/>
</dbReference>
<evidence type="ECO:0000313" key="5">
    <source>
        <dbReference type="EMBL" id="KKW34026.1"/>
    </source>
</evidence>
<dbReference type="Proteomes" id="UP000034290">
    <property type="component" value="Unassembled WGS sequence"/>
</dbReference>
<dbReference type="SUPFAM" id="SSF52540">
    <property type="entry name" value="P-loop containing nucleoside triphosphate hydrolases"/>
    <property type="match status" value="1"/>
</dbReference>
<keyword evidence="2" id="KW-0545">Nucleotide biosynthesis</keyword>
<keyword evidence="4" id="KW-0418">Kinase</keyword>
<dbReference type="GO" id="GO:0009165">
    <property type="term" value="P:nucleotide biosynthetic process"/>
    <property type="evidence" value="ECO:0007669"/>
    <property type="project" value="UniProtKB-KW"/>
</dbReference>
<evidence type="ECO:0000256" key="4">
    <source>
        <dbReference type="ARBA" id="ARBA00022777"/>
    </source>
</evidence>
<keyword evidence="1" id="KW-0808">Transferase</keyword>
<dbReference type="GO" id="GO:0019205">
    <property type="term" value="F:nucleobase-containing compound kinase activity"/>
    <property type="evidence" value="ECO:0007669"/>
    <property type="project" value="InterPro"/>
</dbReference>
<sequence>MKGFDFPIFKTKIEGVGQKFNLEDPAERRKYFELKAGKEIEKLRGWLRQNTFVGFLLGKKNSGKGTYSKLFMEAVGAEHVAHISVGDIVRAVHKDFSDEQKKKELLDFLRVRYRGPISIQAAIDALLGRDTRTLLPTEFILALVEREIDRLGRKAIFIDGFPRELDQISYALYFRALVGYRDDPDFFVFIDLPESVMDERMKYRVVCPKCQTPRNLKVLRTKEVGYDPGSGFYLICDSPSCDGGRMSAKEGDALGIEAIRDRLEIDDKVMKNLLEMEGIPKIYLRNSVPVERALEFVDDYEITPAYRYEWDDGAKSVKVIEEPWVVKDDMGADSHSLLPQPVGVSLIKQVAEVLGL</sequence>
<protein>
    <recommendedName>
        <fullName evidence="7">Adenylate kinase</fullName>
    </recommendedName>
</protein>
<dbReference type="InterPro" id="IPR033690">
    <property type="entry name" value="Adenylat_kinase_CS"/>
</dbReference>
<dbReference type="EMBL" id="LCRM01000081">
    <property type="protein sequence ID" value="KKW34026.1"/>
    <property type="molecule type" value="Genomic_DNA"/>
</dbReference>
<dbReference type="InterPro" id="IPR000850">
    <property type="entry name" value="Adenylat/UMP-CMP_kin"/>
</dbReference>
<evidence type="ECO:0008006" key="7">
    <source>
        <dbReference type="Google" id="ProtNLM"/>
    </source>
</evidence>
<reference evidence="5 6" key="1">
    <citation type="journal article" date="2015" name="Nature">
        <title>rRNA introns, odd ribosomes, and small enigmatic genomes across a large radiation of phyla.</title>
        <authorList>
            <person name="Brown C.T."/>
            <person name="Hug L.A."/>
            <person name="Thomas B.C."/>
            <person name="Sharon I."/>
            <person name="Castelle C.J."/>
            <person name="Singh A."/>
            <person name="Wilkins M.J."/>
            <person name="Williams K.H."/>
            <person name="Banfield J.F."/>
        </authorList>
    </citation>
    <scope>NUCLEOTIDE SEQUENCE [LARGE SCALE GENOMIC DNA]</scope>
</reference>
<dbReference type="PROSITE" id="PS00113">
    <property type="entry name" value="ADENYLATE_KINASE"/>
    <property type="match status" value="1"/>
</dbReference>
<organism evidence="5 6">
    <name type="scientific">Candidatus Giovannonibacteria bacterium GW2011_GWA2_53_7</name>
    <dbReference type="NCBI Taxonomy" id="1618650"/>
    <lineage>
        <taxon>Bacteria</taxon>
        <taxon>Candidatus Giovannoniibacteriota</taxon>
    </lineage>
</organism>